<evidence type="ECO:0000259" key="1">
    <source>
        <dbReference type="PROSITE" id="PS50883"/>
    </source>
</evidence>
<dbReference type="InterPro" id="IPR035919">
    <property type="entry name" value="EAL_sf"/>
</dbReference>
<protein>
    <recommendedName>
        <fullName evidence="1">EAL domain-containing protein</fullName>
    </recommendedName>
</protein>
<reference evidence="2 3" key="1">
    <citation type="submission" date="2024-02" db="EMBL/GenBank/DDBJ databases">
        <title>Deinococcus caeni NBRC 101312.</title>
        <authorList>
            <person name="Ichikawa N."/>
            <person name="Katano-Makiyama Y."/>
            <person name="Hidaka K."/>
        </authorList>
    </citation>
    <scope>NUCLEOTIDE SEQUENCE [LARGE SCALE GENOMIC DNA]</scope>
    <source>
        <strain evidence="2 3">NBRC 101312</strain>
    </source>
</reference>
<keyword evidence="3" id="KW-1185">Reference proteome</keyword>
<organism evidence="2 3">
    <name type="scientific">Deinococcus caeni</name>
    <dbReference type="NCBI Taxonomy" id="569127"/>
    <lineage>
        <taxon>Bacteria</taxon>
        <taxon>Thermotogati</taxon>
        <taxon>Deinococcota</taxon>
        <taxon>Deinococci</taxon>
        <taxon>Deinococcales</taxon>
        <taxon>Deinococcaceae</taxon>
        <taxon>Deinococcus</taxon>
    </lineage>
</organism>
<proteinExistence type="predicted"/>
<dbReference type="SUPFAM" id="SSF141868">
    <property type="entry name" value="EAL domain-like"/>
    <property type="match status" value="1"/>
</dbReference>
<evidence type="ECO:0000313" key="2">
    <source>
        <dbReference type="EMBL" id="GAA5439881.1"/>
    </source>
</evidence>
<dbReference type="InterPro" id="IPR001633">
    <property type="entry name" value="EAL_dom"/>
</dbReference>
<accession>A0ABP9UAS5</accession>
<dbReference type="RefSeq" id="WP_345443681.1">
    <property type="nucleotide sequence ID" value="NZ_BAABQU010000013.1"/>
</dbReference>
<dbReference type="Proteomes" id="UP001423409">
    <property type="component" value="Unassembled WGS sequence"/>
</dbReference>
<name>A0ABP9UAS5_9DEIO</name>
<dbReference type="PROSITE" id="PS50883">
    <property type="entry name" value="EAL"/>
    <property type="match status" value="1"/>
</dbReference>
<evidence type="ECO:0000313" key="3">
    <source>
        <dbReference type="Proteomes" id="UP001423409"/>
    </source>
</evidence>
<comment type="caution">
    <text evidence="2">The sequence shown here is derived from an EMBL/GenBank/DDBJ whole genome shotgun (WGS) entry which is preliminary data.</text>
</comment>
<dbReference type="Gene3D" id="3.20.20.450">
    <property type="entry name" value="EAL domain"/>
    <property type="match status" value="1"/>
</dbReference>
<gene>
    <name evidence="2" type="ORF">Dcae01_01388</name>
</gene>
<dbReference type="EMBL" id="BAABQU010000013">
    <property type="protein sequence ID" value="GAA5439881.1"/>
    <property type="molecule type" value="Genomic_DNA"/>
</dbReference>
<feature type="domain" description="EAL" evidence="1">
    <location>
        <begin position="1"/>
        <end position="38"/>
    </location>
</feature>
<sequence>METAAQAVTDLGCTFGQGFLFSRPLPPADAARFARAHPLGQDRPLGGKGS</sequence>